<dbReference type="CDD" id="cd00086">
    <property type="entry name" value="homeodomain"/>
    <property type="match status" value="1"/>
</dbReference>
<dbReference type="PROSITE" id="PS50071">
    <property type="entry name" value="HOMEOBOX_2"/>
    <property type="match status" value="1"/>
</dbReference>
<dbReference type="Pfam" id="PF00046">
    <property type="entry name" value="Homeodomain"/>
    <property type="match status" value="1"/>
</dbReference>
<dbReference type="Gene3D" id="1.10.10.60">
    <property type="entry name" value="Homeodomain-like"/>
    <property type="match status" value="1"/>
</dbReference>
<proteinExistence type="predicted"/>
<sequence>MEEPIELQSEDNKTSMDKNNKRKLKTPAQLMALEDFYNDHKYPTEEMKLELANELALTEKQISGWFCHRRLKDKRLMKGEICANGRQDRSSGVVQDRGSGRQDRSSGVVQDRGSGRQDSCGSTKHDDYRYSEPKEVESHGVYNHELSAAEMNYAHRNHYTENDSETDNTSSENSSSLQERLFLQGQDPYDTEPSRYITPNGSLPPLNPKGYKPSGYLKMKGEIEHAAITAVKNRLGRNYLEDGPLLNIDFDTIPPGAFVFQTANPVNEPYHVANPSLSSSPEVSPAKRQYSLNSRYDSNLNKLSSEDLQMEGSGFGSLHGSDFHDKKSRQRIKQRTNIQGRAIRANHLHGKNFSNDLYVDSTGEAPAYDSTRNHRIGTKHVVERMSSDSASSPSDTEENNPAVKQINPLLHDYSNSNVKNVQRSEYVKSKPSHSIRNSQISEDTGGRGLSERMVKVYEI</sequence>
<feature type="region of interest" description="Disordered" evidence="4">
    <location>
        <begin position="425"/>
        <end position="447"/>
    </location>
</feature>
<dbReference type="PANTHER" id="PTHR47713:SF2">
    <property type="entry name" value="HOMEODOMAIN-LIKE SUPERFAMILY PROTEIN"/>
    <property type="match status" value="1"/>
</dbReference>
<dbReference type="SMART" id="SM00389">
    <property type="entry name" value="HOX"/>
    <property type="match status" value="1"/>
</dbReference>
<dbReference type="AlphaFoldDB" id="A0A2K3PQW2"/>
<reference evidence="6 7" key="1">
    <citation type="journal article" date="2014" name="Am. J. Bot.">
        <title>Genome assembly and annotation for red clover (Trifolium pratense; Fabaceae).</title>
        <authorList>
            <person name="Istvanek J."/>
            <person name="Jaros M."/>
            <person name="Krenek A."/>
            <person name="Repkova J."/>
        </authorList>
    </citation>
    <scope>NUCLEOTIDE SEQUENCE [LARGE SCALE GENOMIC DNA]</scope>
    <source>
        <strain evidence="7">cv. Tatra</strain>
        <tissue evidence="6">Young leaves</tissue>
    </source>
</reference>
<dbReference type="GO" id="GO:0005634">
    <property type="term" value="C:nucleus"/>
    <property type="evidence" value="ECO:0007669"/>
    <property type="project" value="UniProtKB-SubCell"/>
</dbReference>
<evidence type="ECO:0000256" key="1">
    <source>
        <dbReference type="ARBA" id="ARBA00004123"/>
    </source>
</evidence>
<evidence type="ECO:0000256" key="3">
    <source>
        <dbReference type="RuleBase" id="RU000682"/>
    </source>
</evidence>
<feature type="region of interest" description="Disordered" evidence="4">
    <location>
        <begin position="82"/>
        <end position="139"/>
    </location>
</feature>
<comment type="caution">
    <text evidence="6">The sequence shown here is derived from an EMBL/GenBank/DDBJ whole genome shotgun (WGS) entry which is preliminary data.</text>
</comment>
<dbReference type="PANTHER" id="PTHR47713">
    <property type="entry name" value="HOMEODOMAIN-LIKE SUPERFAMILY PROTEIN"/>
    <property type="match status" value="1"/>
</dbReference>
<dbReference type="InterPro" id="IPR009057">
    <property type="entry name" value="Homeodomain-like_sf"/>
</dbReference>
<feature type="compositionally biased region" description="Polar residues" evidence="4">
    <location>
        <begin position="432"/>
        <end position="442"/>
    </location>
</feature>
<dbReference type="STRING" id="57577.A0A2K3PQW2"/>
<dbReference type="EMBL" id="ASHM01009566">
    <property type="protein sequence ID" value="PNY17670.1"/>
    <property type="molecule type" value="Genomic_DNA"/>
</dbReference>
<feature type="region of interest" description="Disordered" evidence="4">
    <location>
        <begin position="1"/>
        <end position="26"/>
    </location>
</feature>
<organism evidence="6 7">
    <name type="scientific">Trifolium pratense</name>
    <name type="common">Red clover</name>
    <dbReference type="NCBI Taxonomy" id="57577"/>
    <lineage>
        <taxon>Eukaryota</taxon>
        <taxon>Viridiplantae</taxon>
        <taxon>Streptophyta</taxon>
        <taxon>Embryophyta</taxon>
        <taxon>Tracheophyta</taxon>
        <taxon>Spermatophyta</taxon>
        <taxon>Magnoliopsida</taxon>
        <taxon>eudicotyledons</taxon>
        <taxon>Gunneridae</taxon>
        <taxon>Pentapetalae</taxon>
        <taxon>rosids</taxon>
        <taxon>fabids</taxon>
        <taxon>Fabales</taxon>
        <taxon>Fabaceae</taxon>
        <taxon>Papilionoideae</taxon>
        <taxon>50 kb inversion clade</taxon>
        <taxon>NPAAA clade</taxon>
        <taxon>Hologalegina</taxon>
        <taxon>IRL clade</taxon>
        <taxon>Trifolieae</taxon>
        <taxon>Trifolium</taxon>
    </lineage>
</organism>
<name>A0A2K3PQW2_TRIPR</name>
<accession>A0A2K3PQW2</accession>
<gene>
    <name evidence="6" type="ORF">L195_g014418</name>
</gene>
<feature type="compositionally biased region" description="Basic and acidic residues" evidence="4">
    <location>
        <begin position="123"/>
        <end position="138"/>
    </location>
</feature>
<feature type="DNA-binding region" description="Homeobox" evidence="2">
    <location>
        <begin position="18"/>
        <end position="77"/>
    </location>
</feature>
<evidence type="ECO:0000256" key="4">
    <source>
        <dbReference type="SAM" id="MobiDB-lite"/>
    </source>
</evidence>
<comment type="subcellular location">
    <subcellularLocation>
        <location evidence="1 2 3">Nucleus</location>
    </subcellularLocation>
</comment>
<feature type="compositionally biased region" description="Basic and acidic residues" evidence="4">
    <location>
        <begin position="10"/>
        <end position="19"/>
    </location>
</feature>
<feature type="region of interest" description="Disordered" evidence="4">
    <location>
        <begin position="187"/>
        <end position="209"/>
    </location>
</feature>
<protein>
    <recommendedName>
        <fullName evidence="5">Homeobox domain-containing protein</fullName>
    </recommendedName>
</protein>
<feature type="domain" description="Homeobox" evidence="5">
    <location>
        <begin position="16"/>
        <end position="76"/>
    </location>
</feature>
<keyword evidence="2 3" id="KW-0238">DNA-binding</keyword>
<keyword evidence="2 3" id="KW-0371">Homeobox</keyword>
<evidence type="ECO:0000259" key="5">
    <source>
        <dbReference type="PROSITE" id="PS50071"/>
    </source>
</evidence>
<dbReference type="InterPro" id="IPR001356">
    <property type="entry name" value="HD"/>
</dbReference>
<evidence type="ECO:0000313" key="6">
    <source>
        <dbReference type="EMBL" id="PNY17670.1"/>
    </source>
</evidence>
<dbReference type="SUPFAM" id="SSF46689">
    <property type="entry name" value="Homeodomain-like"/>
    <property type="match status" value="1"/>
</dbReference>
<evidence type="ECO:0000313" key="7">
    <source>
        <dbReference type="Proteomes" id="UP000236291"/>
    </source>
</evidence>
<feature type="region of interest" description="Disordered" evidence="4">
    <location>
        <begin position="311"/>
        <end position="337"/>
    </location>
</feature>
<evidence type="ECO:0000256" key="2">
    <source>
        <dbReference type="PROSITE-ProRule" id="PRU00108"/>
    </source>
</evidence>
<reference evidence="6 7" key="2">
    <citation type="journal article" date="2017" name="Front. Plant Sci.">
        <title>Gene Classification and Mining of Molecular Markers Useful in Red Clover (Trifolium pratense) Breeding.</title>
        <authorList>
            <person name="Istvanek J."/>
            <person name="Dluhosova J."/>
            <person name="Dluhos P."/>
            <person name="Patkova L."/>
            <person name="Nedelnik J."/>
            <person name="Repkova J."/>
        </authorList>
    </citation>
    <scope>NUCLEOTIDE SEQUENCE [LARGE SCALE GENOMIC DNA]</scope>
    <source>
        <strain evidence="7">cv. Tatra</strain>
        <tissue evidence="6">Young leaves</tissue>
    </source>
</reference>
<dbReference type="Proteomes" id="UP000236291">
    <property type="component" value="Unassembled WGS sequence"/>
</dbReference>
<keyword evidence="2 3" id="KW-0539">Nucleus</keyword>
<dbReference type="GO" id="GO:0003677">
    <property type="term" value="F:DNA binding"/>
    <property type="evidence" value="ECO:0007669"/>
    <property type="project" value="UniProtKB-UniRule"/>
</dbReference>